<organism evidence="1 2">
    <name type="scientific">Pararge aegeria aegeria</name>
    <dbReference type="NCBI Taxonomy" id="348720"/>
    <lineage>
        <taxon>Eukaryota</taxon>
        <taxon>Metazoa</taxon>
        <taxon>Ecdysozoa</taxon>
        <taxon>Arthropoda</taxon>
        <taxon>Hexapoda</taxon>
        <taxon>Insecta</taxon>
        <taxon>Pterygota</taxon>
        <taxon>Neoptera</taxon>
        <taxon>Endopterygota</taxon>
        <taxon>Lepidoptera</taxon>
        <taxon>Glossata</taxon>
        <taxon>Ditrysia</taxon>
        <taxon>Papilionoidea</taxon>
        <taxon>Nymphalidae</taxon>
        <taxon>Satyrinae</taxon>
        <taxon>Satyrini</taxon>
        <taxon>Parargina</taxon>
        <taxon>Pararge</taxon>
    </lineage>
</organism>
<reference evidence="1" key="1">
    <citation type="submission" date="2022-03" db="EMBL/GenBank/DDBJ databases">
        <authorList>
            <person name="Lindestad O."/>
        </authorList>
    </citation>
    <scope>NUCLEOTIDE SEQUENCE</scope>
</reference>
<protein>
    <submittedName>
        <fullName evidence="1">Jg21678 protein</fullName>
    </submittedName>
</protein>
<evidence type="ECO:0000313" key="1">
    <source>
        <dbReference type="EMBL" id="CAH2232296.1"/>
    </source>
</evidence>
<proteinExistence type="predicted"/>
<gene>
    <name evidence="1" type="primary">jg21678</name>
    <name evidence="1" type="ORF">PAEG_LOCUS10570</name>
</gene>
<evidence type="ECO:0000313" key="2">
    <source>
        <dbReference type="Proteomes" id="UP000838756"/>
    </source>
</evidence>
<keyword evidence="2" id="KW-1185">Reference proteome</keyword>
<dbReference type="Proteomes" id="UP000838756">
    <property type="component" value="Unassembled WGS sequence"/>
</dbReference>
<sequence length="80" mass="9242">MGIAMLGVYLRDQIKEMRRSVEESRWKERMDIGVPRCWNGSPNLANAALVARSCWRQAAQDRGIWNSLQKTYAQQWTSIG</sequence>
<dbReference type="OrthoDB" id="407509at2759"/>
<dbReference type="EMBL" id="CAKXAJ010024885">
    <property type="protein sequence ID" value="CAH2232296.1"/>
    <property type="molecule type" value="Genomic_DNA"/>
</dbReference>
<accession>A0A8S4R8B7</accession>
<dbReference type="AlphaFoldDB" id="A0A8S4R8B7"/>
<comment type="caution">
    <text evidence="1">The sequence shown here is derived from an EMBL/GenBank/DDBJ whole genome shotgun (WGS) entry which is preliminary data.</text>
</comment>
<name>A0A8S4R8B7_9NEOP</name>